<gene>
    <name evidence="7" type="ORF">DMP08_11510</name>
</gene>
<evidence type="ECO:0000256" key="4">
    <source>
        <dbReference type="ARBA" id="ARBA00023136"/>
    </source>
</evidence>
<protein>
    <submittedName>
        <fullName evidence="7">Holin</fullName>
    </submittedName>
</protein>
<feature type="region of interest" description="Disordered" evidence="5">
    <location>
        <begin position="95"/>
        <end position="117"/>
    </location>
</feature>
<evidence type="ECO:0000313" key="7">
    <source>
        <dbReference type="EMBL" id="RNL38876.1"/>
    </source>
</evidence>
<keyword evidence="2 6" id="KW-0812">Transmembrane</keyword>
<comment type="caution">
    <text evidence="7">The sequence shown here is derived from an EMBL/GenBank/DDBJ whole genome shotgun (WGS) entry which is preliminary data.</text>
</comment>
<evidence type="ECO:0000256" key="2">
    <source>
        <dbReference type="ARBA" id="ARBA00022692"/>
    </source>
</evidence>
<keyword evidence="4 6" id="KW-0472">Membrane</keyword>
<dbReference type="Proteomes" id="UP000278632">
    <property type="component" value="Unassembled WGS sequence"/>
</dbReference>
<dbReference type="OrthoDB" id="3177740at2"/>
<name>A0A3N0AX09_9ACTN</name>
<proteinExistence type="predicted"/>
<evidence type="ECO:0000313" key="8">
    <source>
        <dbReference type="Proteomes" id="UP000278632"/>
    </source>
</evidence>
<dbReference type="EMBL" id="QICD01000035">
    <property type="protein sequence ID" value="RNL38876.1"/>
    <property type="molecule type" value="Genomic_DNA"/>
</dbReference>
<dbReference type="InterPro" id="IPR006480">
    <property type="entry name" value="Phage_holin_4_1"/>
</dbReference>
<accession>A0A3N0AX09</accession>
<evidence type="ECO:0000256" key="5">
    <source>
        <dbReference type="SAM" id="MobiDB-lite"/>
    </source>
</evidence>
<comment type="subcellular location">
    <subcellularLocation>
        <location evidence="1">Membrane</location>
        <topology evidence="1">Multi-pass membrane protein</topology>
    </subcellularLocation>
</comment>
<sequence>MENLLIATILCMALDVATGVAGAVKAGALKSGKMREGLWHKAGFFGLIALAYLLEFAASVADLGISVPAVSAVCAFVILTEVVSIVENLCVLNPDIKDSPVGKTLASPGGEPGEKEE</sequence>
<keyword evidence="8" id="KW-1185">Reference proteome</keyword>
<evidence type="ECO:0000256" key="3">
    <source>
        <dbReference type="ARBA" id="ARBA00022989"/>
    </source>
</evidence>
<reference evidence="8" key="1">
    <citation type="submission" date="2018-05" db="EMBL/GenBank/DDBJ databases">
        <title>Genome Sequencing of selected type strains of the family Eggerthellaceae.</title>
        <authorList>
            <person name="Danylec N."/>
            <person name="Stoll D.A."/>
            <person name="Doetsch A."/>
            <person name="Huch M."/>
        </authorList>
    </citation>
    <scope>NUCLEOTIDE SEQUENCE [LARGE SCALE GENOMIC DNA]</scope>
    <source>
        <strain evidence="8">DSM 16106</strain>
    </source>
</reference>
<feature type="transmembrane region" description="Helical" evidence="6">
    <location>
        <begin position="65"/>
        <end position="86"/>
    </location>
</feature>
<evidence type="ECO:0000256" key="6">
    <source>
        <dbReference type="SAM" id="Phobius"/>
    </source>
</evidence>
<organism evidence="7 8">
    <name type="scientific">Paraeggerthella hongkongensis</name>
    <dbReference type="NCBI Taxonomy" id="230658"/>
    <lineage>
        <taxon>Bacteria</taxon>
        <taxon>Bacillati</taxon>
        <taxon>Actinomycetota</taxon>
        <taxon>Coriobacteriia</taxon>
        <taxon>Eggerthellales</taxon>
        <taxon>Eggerthellaceae</taxon>
        <taxon>Paraeggerthella</taxon>
    </lineage>
</organism>
<dbReference type="GO" id="GO:0016020">
    <property type="term" value="C:membrane"/>
    <property type="evidence" value="ECO:0007669"/>
    <property type="project" value="UniProtKB-SubCell"/>
</dbReference>
<evidence type="ECO:0000256" key="1">
    <source>
        <dbReference type="ARBA" id="ARBA00004141"/>
    </source>
</evidence>
<dbReference type="RefSeq" id="WP_123193022.1">
    <property type="nucleotide sequence ID" value="NZ_QICD01000035.1"/>
</dbReference>
<feature type="transmembrane region" description="Helical" evidence="6">
    <location>
        <begin position="38"/>
        <end position="58"/>
    </location>
</feature>
<keyword evidence="3 6" id="KW-1133">Transmembrane helix</keyword>
<dbReference type="AlphaFoldDB" id="A0A3N0AX09"/>
<dbReference type="Pfam" id="PF05105">
    <property type="entry name" value="Phage_holin_4_1"/>
    <property type="match status" value="1"/>
</dbReference>